<dbReference type="InterPro" id="IPR046947">
    <property type="entry name" value="LytR-like"/>
</dbReference>
<dbReference type="OrthoDB" id="2168082at2"/>
<keyword evidence="1" id="KW-0597">Phosphoprotein</keyword>
<gene>
    <name evidence="4" type="ORF">EM932_01010</name>
</gene>
<dbReference type="InterPro" id="IPR007492">
    <property type="entry name" value="LytTR_DNA-bd_dom"/>
</dbReference>
<dbReference type="Proteomes" id="UP000307602">
    <property type="component" value="Unassembled WGS sequence"/>
</dbReference>
<evidence type="ECO:0000259" key="3">
    <source>
        <dbReference type="PROSITE" id="PS50930"/>
    </source>
</evidence>
<accession>A0A4V3P5B7</accession>
<comment type="caution">
    <text evidence="4">The sequence shown here is derived from an EMBL/GenBank/DDBJ whole genome shotgun (WGS) entry which is preliminary data.</text>
</comment>
<dbReference type="Gene3D" id="2.40.50.1020">
    <property type="entry name" value="LytTr DNA-binding domain"/>
    <property type="match status" value="1"/>
</dbReference>
<dbReference type="PROSITE" id="PS50110">
    <property type="entry name" value="RESPONSE_REGULATORY"/>
    <property type="match status" value="1"/>
</dbReference>
<sequence>MNVILVDDEPKAIALLSSYLAHFSNFNLVETFRNGLKALEYLNNNTVDVVFLDINMPHLSGLSLSKMLPKETAIVFTTAYSEHALESYDVHTVDYLLKPISLERFSKSITKLLAHKNIQTPPVIKQSINTIFIKSGQQIHQVDLEEILYLQKDGNYINYHLSTKRIMGRQSISEALSNLPNNFIQVQKSYIVNFSKITTIQTDSLIIDKTQIPIGNQFKPNLLARLK</sequence>
<evidence type="ECO:0000256" key="1">
    <source>
        <dbReference type="PROSITE-ProRule" id="PRU00169"/>
    </source>
</evidence>
<dbReference type="RefSeq" id="WP_135874569.1">
    <property type="nucleotide sequence ID" value="NZ_SRSO01000001.1"/>
</dbReference>
<evidence type="ECO:0000313" key="5">
    <source>
        <dbReference type="Proteomes" id="UP000307602"/>
    </source>
</evidence>
<dbReference type="EMBL" id="SRSO01000001">
    <property type="protein sequence ID" value="TGV04734.1"/>
    <property type="molecule type" value="Genomic_DNA"/>
</dbReference>
<organism evidence="4 5">
    <name type="scientific">Flavivirga rizhaonensis</name>
    <dbReference type="NCBI Taxonomy" id="2559571"/>
    <lineage>
        <taxon>Bacteria</taxon>
        <taxon>Pseudomonadati</taxon>
        <taxon>Bacteroidota</taxon>
        <taxon>Flavobacteriia</taxon>
        <taxon>Flavobacteriales</taxon>
        <taxon>Flavobacteriaceae</taxon>
        <taxon>Flavivirga</taxon>
    </lineage>
</organism>
<dbReference type="PANTHER" id="PTHR37299:SF1">
    <property type="entry name" value="STAGE 0 SPORULATION PROTEIN A HOMOLOG"/>
    <property type="match status" value="1"/>
</dbReference>
<name>A0A4V3P5B7_9FLAO</name>
<evidence type="ECO:0000259" key="2">
    <source>
        <dbReference type="PROSITE" id="PS50110"/>
    </source>
</evidence>
<feature type="domain" description="Response regulatory" evidence="2">
    <location>
        <begin position="2"/>
        <end position="113"/>
    </location>
</feature>
<dbReference type="GO" id="GO:0003677">
    <property type="term" value="F:DNA binding"/>
    <property type="evidence" value="ECO:0007669"/>
    <property type="project" value="InterPro"/>
</dbReference>
<dbReference type="Pfam" id="PF00072">
    <property type="entry name" value="Response_reg"/>
    <property type="match status" value="1"/>
</dbReference>
<keyword evidence="5" id="KW-1185">Reference proteome</keyword>
<dbReference type="GO" id="GO:0000156">
    <property type="term" value="F:phosphorelay response regulator activity"/>
    <property type="evidence" value="ECO:0007669"/>
    <property type="project" value="InterPro"/>
</dbReference>
<feature type="domain" description="HTH LytTR-type" evidence="3">
    <location>
        <begin position="131"/>
        <end position="227"/>
    </location>
</feature>
<dbReference type="Gene3D" id="3.40.50.2300">
    <property type="match status" value="1"/>
</dbReference>
<dbReference type="PROSITE" id="PS50930">
    <property type="entry name" value="HTH_LYTTR"/>
    <property type="match status" value="1"/>
</dbReference>
<dbReference type="InterPro" id="IPR001789">
    <property type="entry name" value="Sig_transdc_resp-reg_receiver"/>
</dbReference>
<dbReference type="Pfam" id="PF04397">
    <property type="entry name" value="LytTR"/>
    <property type="match status" value="1"/>
</dbReference>
<reference evidence="4 5" key="1">
    <citation type="submission" date="2019-04" db="EMBL/GenBank/DDBJ databases">
        <authorList>
            <person name="Liu A."/>
        </authorList>
    </citation>
    <scope>NUCLEOTIDE SEQUENCE [LARGE SCALE GENOMIC DNA]</scope>
    <source>
        <strain evidence="4 5">RZ03</strain>
    </source>
</reference>
<dbReference type="PANTHER" id="PTHR37299">
    <property type="entry name" value="TRANSCRIPTIONAL REGULATOR-RELATED"/>
    <property type="match status" value="1"/>
</dbReference>
<dbReference type="SUPFAM" id="SSF52172">
    <property type="entry name" value="CheY-like"/>
    <property type="match status" value="1"/>
</dbReference>
<dbReference type="SMART" id="SM00448">
    <property type="entry name" value="REC"/>
    <property type="match status" value="1"/>
</dbReference>
<evidence type="ECO:0000313" key="4">
    <source>
        <dbReference type="EMBL" id="TGV04734.1"/>
    </source>
</evidence>
<protein>
    <submittedName>
        <fullName evidence="4">Response regulator transcription factor</fullName>
    </submittedName>
</protein>
<dbReference type="SMART" id="SM00850">
    <property type="entry name" value="LytTR"/>
    <property type="match status" value="1"/>
</dbReference>
<dbReference type="AlphaFoldDB" id="A0A4V3P5B7"/>
<dbReference type="InterPro" id="IPR011006">
    <property type="entry name" value="CheY-like_superfamily"/>
</dbReference>
<feature type="modified residue" description="4-aspartylphosphate" evidence="1">
    <location>
        <position position="53"/>
    </location>
</feature>
<proteinExistence type="predicted"/>